<accession>A0ACB8Y2I1</accession>
<gene>
    <name evidence="1" type="ORF">L6452_37014</name>
</gene>
<protein>
    <submittedName>
        <fullName evidence="1">Uncharacterized protein</fullName>
    </submittedName>
</protein>
<evidence type="ECO:0000313" key="2">
    <source>
        <dbReference type="Proteomes" id="UP001055879"/>
    </source>
</evidence>
<organism evidence="1 2">
    <name type="scientific">Arctium lappa</name>
    <name type="common">Greater burdock</name>
    <name type="synonym">Lappa major</name>
    <dbReference type="NCBI Taxonomy" id="4217"/>
    <lineage>
        <taxon>Eukaryota</taxon>
        <taxon>Viridiplantae</taxon>
        <taxon>Streptophyta</taxon>
        <taxon>Embryophyta</taxon>
        <taxon>Tracheophyta</taxon>
        <taxon>Spermatophyta</taxon>
        <taxon>Magnoliopsida</taxon>
        <taxon>eudicotyledons</taxon>
        <taxon>Gunneridae</taxon>
        <taxon>Pentapetalae</taxon>
        <taxon>asterids</taxon>
        <taxon>campanulids</taxon>
        <taxon>Asterales</taxon>
        <taxon>Asteraceae</taxon>
        <taxon>Carduoideae</taxon>
        <taxon>Cardueae</taxon>
        <taxon>Arctiinae</taxon>
        <taxon>Arctium</taxon>
    </lineage>
</organism>
<proteinExistence type="predicted"/>
<reference evidence="2" key="1">
    <citation type="journal article" date="2022" name="Mol. Ecol. Resour.">
        <title>The genomes of chicory, endive, great burdock and yacon provide insights into Asteraceae palaeo-polyploidization history and plant inulin production.</title>
        <authorList>
            <person name="Fan W."/>
            <person name="Wang S."/>
            <person name="Wang H."/>
            <person name="Wang A."/>
            <person name="Jiang F."/>
            <person name="Liu H."/>
            <person name="Zhao H."/>
            <person name="Xu D."/>
            <person name="Zhang Y."/>
        </authorList>
    </citation>
    <scope>NUCLEOTIDE SEQUENCE [LARGE SCALE GENOMIC DNA]</scope>
    <source>
        <strain evidence="2">cv. Niubang</strain>
    </source>
</reference>
<sequence>MAGMMTKVLCLVMTCMVVVAPYTVATITCDKVVEKLKPCLQYLKAGGGVPAPCCAGVKGLNAAAKTTPDRQKACGCMKTTYKSHPEIKIDNARVLPGKCGVKIPYKISPKTDCSKVK</sequence>
<dbReference type="Proteomes" id="UP001055879">
    <property type="component" value="Linkage Group LG14"/>
</dbReference>
<dbReference type="EMBL" id="CM042060">
    <property type="protein sequence ID" value="KAI3677746.1"/>
    <property type="molecule type" value="Genomic_DNA"/>
</dbReference>
<keyword evidence="2" id="KW-1185">Reference proteome</keyword>
<comment type="caution">
    <text evidence="1">The sequence shown here is derived from an EMBL/GenBank/DDBJ whole genome shotgun (WGS) entry which is preliminary data.</text>
</comment>
<name>A0ACB8Y2I1_ARCLA</name>
<reference evidence="1 2" key="2">
    <citation type="journal article" date="2022" name="Mol. Ecol. Resour.">
        <title>The genomes of chicory, endive, great burdock and yacon provide insights into Asteraceae paleo-polyploidization history and plant inulin production.</title>
        <authorList>
            <person name="Fan W."/>
            <person name="Wang S."/>
            <person name="Wang H."/>
            <person name="Wang A."/>
            <person name="Jiang F."/>
            <person name="Liu H."/>
            <person name="Zhao H."/>
            <person name="Xu D."/>
            <person name="Zhang Y."/>
        </authorList>
    </citation>
    <scope>NUCLEOTIDE SEQUENCE [LARGE SCALE GENOMIC DNA]</scope>
    <source>
        <strain evidence="2">cv. Niubang</strain>
    </source>
</reference>
<evidence type="ECO:0000313" key="1">
    <source>
        <dbReference type="EMBL" id="KAI3677746.1"/>
    </source>
</evidence>